<evidence type="ECO:0000256" key="2">
    <source>
        <dbReference type="ARBA" id="ARBA00012254"/>
    </source>
</evidence>
<dbReference type="Pfam" id="PF00551">
    <property type="entry name" value="Formyl_trans_N"/>
    <property type="match status" value="1"/>
</dbReference>
<evidence type="ECO:0000256" key="7">
    <source>
        <dbReference type="ARBA" id="ARBA00041682"/>
    </source>
</evidence>
<dbReference type="RefSeq" id="WP_110548824.1">
    <property type="nucleotide sequence ID" value="NZ_AP014610.1"/>
</dbReference>
<dbReference type="PROSITE" id="PS00373">
    <property type="entry name" value="GART"/>
    <property type="match status" value="1"/>
</dbReference>
<evidence type="ECO:0000256" key="8">
    <source>
        <dbReference type="ARBA" id="ARBA00047664"/>
    </source>
</evidence>
<comment type="catalytic activity">
    <reaction evidence="8">
        <text>N(1)-(5-phospho-beta-D-ribosyl)glycinamide + (6R)-10-formyltetrahydrofolate = N(2)-formyl-N(1)-(5-phospho-beta-D-ribosyl)glycinamide + (6S)-5,6,7,8-tetrahydrofolate + H(+)</text>
        <dbReference type="Rhea" id="RHEA:15053"/>
        <dbReference type="ChEBI" id="CHEBI:15378"/>
        <dbReference type="ChEBI" id="CHEBI:57453"/>
        <dbReference type="ChEBI" id="CHEBI:143788"/>
        <dbReference type="ChEBI" id="CHEBI:147286"/>
        <dbReference type="ChEBI" id="CHEBI:195366"/>
        <dbReference type="EC" id="2.1.2.2"/>
    </reaction>
</comment>
<evidence type="ECO:0000256" key="4">
    <source>
        <dbReference type="ARBA" id="ARBA00022755"/>
    </source>
</evidence>
<evidence type="ECO:0000256" key="3">
    <source>
        <dbReference type="ARBA" id="ARBA00022679"/>
    </source>
</evidence>
<comment type="pathway">
    <text evidence="1">Purine metabolism; IMP biosynthesis via de novo pathway; N(2)-formyl-N(1)-(5-phospho-D-ribosyl)glycinamide from N(1)-(5-phospho-D-ribosyl)glycinamide (10-formyl THF route): step 1/1.</text>
</comment>
<evidence type="ECO:0000256" key="5">
    <source>
        <dbReference type="ARBA" id="ARBA00038440"/>
    </source>
</evidence>
<dbReference type="EC" id="2.1.2.2" evidence="2"/>
<evidence type="ECO:0000313" key="10">
    <source>
        <dbReference type="EMBL" id="BBA17662.1"/>
    </source>
</evidence>
<keyword evidence="4" id="KW-0658">Purine biosynthesis</keyword>
<accession>A0AAD1CM25</accession>
<dbReference type="GO" id="GO:0005829">
    <property type="term" value="C:cytosol"/>
    <property type="evidence" value="ECO:0007669"/>
    <property type="project" value="TreeGrafter"/>
</dbReference>
<keyword evidence="3 10" id="KW-0808">Transferase</keyword>
<dbReference type="InterPro" id="IPR036477">
    <property type="entry name" value="Formyl_transf_N_sf"/>
</dbReference>
<evidence type="ECO:0000313" key="11">
    <source>
        <dbReference type="Proteomes" id="UP000262607"/>
    </source>
</evidence>
<dbReference type="PANTHER" id="PTHR43369">
    <property type="entry name" value="PHOSPHORIBOSYLGLYCINAMIDE FORMYLTRANSFERASE"/>
    <property type="match status" value="1"/>
</dbReference>
<dbReference type="Gene3D" id="3.40.50.170">
    <property type="entry name" value="Formyl transferase, N-terminal domain"/>
    <property type="match status" value="1"/>
</dbReference>
<evidence type="ECO:0000259" key="9">
    <source>
        <dbReference type="Pfam" id="PF00551"/>
    </source>
</evidence>
<organism evidence="10 11">
    <name type="scientific">Blattabacterium punctulatus CPU2</name>
    <dbReference type="NCBI Taxonomy" id="1457032"/>
    <lineage>
        <taxon>Bacteria</taxon>
        <taxon>Pseudomonadati</taxon>
        <taxon>Bacteroidota</taxon>
        <taxon>Flavobacteriia</taxon>
        <taxon>Flavobacteriales</taxon>
        <taxon>Blattabacteriaceae</taxon>
        <taxon>Blattabacterium</taxon>
    </lineage>
</organism>
<dbReference type="GO" id="GO:0006189">
    <property type="term" value="P:'de novo' IMP biosynthetic process"/>
    <property type="evidence" value="ECO:0007669"/>
    <property type="project" value="TreeGrafter"/>
</dbReference>
<sequence length="187" mass="20972">MKKLSILVSGKGTNMQHILESISNGKLSKVKIDTVISDRSCKAIQYASKENITTFSLKNTKKILLSKEIDNIFIKKIPDIIVLCGFLSILDSEFCDKWYGKIINIHPSLLPKYGGKGMYGMRVHQKVINNKEKISGATVHYVTKNIDSGNIILKKSCNLSSKETPISLSKKISIIEKEILIQYLNNI</sequence>
<dbReference type="InterPro" id="IPR001555">
    <property type="entry name" value="GART_AS"/>
</dbReference>
<dbReference type="EMBL" id="AP014610">
    <property type="protein sequence ID" value="BBA17662.1"/>
    <property type="molecule type" value="Genomic_DNA"/>
</dbReference>
<dbReference type="GeneID" id="66556919"/>
<dbReference type="PANTHER" id="PTHR43369:SF2">
    <property type="entry name" value="PHOSPHORIBOSYLGLYCINAMIDE FORMYLTRANSFERASE"/>
    <property type="match status" value="1"/>
</dbReference>
<gene>
    <name evidence="10" type="primary">purN</name>
    <name evidence="10" type="ORF">CPU2_152</name>
</gene>
<evidence type="ECO:0000256" key="1">
    <source>
        <dbReference type="ARBA" id="ARBA00005054"/>
    </source>
</evidence>
<name>A0AAD1CM25_9FLAO</name>
<protein>
    <recommendedName>
        <fullName evidence="2">phosphoribosylglycinamide formyltransferase 1</fullName>
        <ecNumber evidence="2">2.1.2.2</ecNumber>
    </recommendedName>
    <alternativeName>
        <fullName evidence="7">5'-phosphoribosylglycinamide transformylase</fullName>
    </alternativeName>
    <alternativeName>
        <fullName evidence="6">GAR transformylase</fullName>
    </alternativeName>
</protein>
<reference evidence="10 11" key="1">
    <citation type="submission" date="2014-06" db="EMBL/GenBank/DDBJ databases">
        <title>Genome sequence of the intracellular symbiont Blattabacterium cuenoti, strain CPU2 from the wood feeding cockroach Cryptocercus punctulatus.</title>
        <authorList>
            <person name="Kinjo Y."/>
            <person name="Ohkuma M."/>
            <person name="Tokuda G."/>
        </authorList>
    </citation>
    <scope>NUCLEOTIDE SEQUENCE [LARGE SCALE GENOMIC DNA]</scope>
    <source>
        <strain evidence="10 11">CPU2</strain>
    </source>
</reference>
<feature type="domain" description="Formyl transferase N-terminal" evidence="9">
    <location>
        <begin position="2"/>
        <end position="183"/>
    </location>
</feature>
<comment type="similarity">
    <text evidence="5">Belongs to the GART family.</text>
</comment>
<dbReference type="GO" id="GO:0004644">
    <property type="term" value="F:phosphoribosylglycinamide formyltransferase activity"/>
    <property type="evidence" value="ECO:0007669"/>
    <property type="project" value="UniProtKB-EC"/>
</dbReference>
<proteinExistence type="inferred from homology"/>
<dbReference type="InterPro" id="IPR002376">
    <property type="entry name" value="Formyl_transf_N"/>
</dbReference>
<dbReference type="Proteomes" id="UP000262607">
    <property type="component" value="Chromosome"/>
</dbReference>
<dbReference type="SUPFAM" id="SSF53328">
    <property type="entry name" value="Formyltransferase"/>
    <property type="match status" value="1"/>
</dbReference>
<evidence type="ECO:0000256" key="6">
    <source>
        <dbReference type="ARBA" id="ARBA00041324"/>
    </source>
</evidence>
<dbReference type="AlphaFoldDB" id="A0AAD1CM25"/>